<reference evidence="4 5" key="1">
    <citation type="submission" date="2023-11" db="EMBL/GenBank/DDBJ databases">
        <title>Actinomadura monticuli sp. nov., isolated from volcanic ash.</title>
        <authorList>
            <person name="Lee S.D."/>
            <person name="Yang H."/>
            <person name="Kim I.S."/>
        </authorList>
    </citation>
    <scope>NUCLEOTIDE SEQUENCE [LARGE SCALE GENOMIC DNA]</scope>
    <source>
        <strain evidence="4 5">DSM 45346</strain>
    </source>
</reference>
<evidence type="ECO:0000256" key="2">
    <source>
        <dbReference type="SAM" id="Phobius"/>
    </source>
</evidence>
<keyword evidence="2" id="KW-1133">Transmembrane helix</keyword>
<sequence>MTDILPPPRPPASVTVPDPVLPGAVAPAAPAGVRTDTRTDARTSGDRPAPKERDAYFDNVKFFLIMLVVLGHCWEVFRNDSHAVNAVYSLVYAFHMPAFVFVSGYFSRGFMKSTEKFRVVFPTLIVPYVIFDVLYRMQLVIIRGNEFRLHELFRPQFLMWFLVALVLWRLSAPLWSHLRHPVAVSVALCLVAGSWSFNSDSTLCRAAGLLPFFVLGLTVRRDRVEALRGPGWTRWAGAAALLAALPIAYVWQLGAVVPKVERGVLLWNRGYEHMGFGALEGMAYRLLALGIAVVLGMAFLAAVPRGRAWYTALGTRTMYVYLLHGLVVKALEYGGVLDGGFLRTPLGLVLVTAGGLALGVLLSTVPVQRLTRWAVEPKGRWLLKPSHGGT</sequence>
<dbReference type="GO" id="GO:0016746">
    <property type="term" value="F:acyltransferase activity"/>
    <property type="evidence" value="ECO:0007669"/>
    <property type="project" value="UniProtKB-KW"/>
</dbReference>
<keyword evidence="5" id="KW-1185">Reference proteome</keyword>
<feature type="transmembrane region" description="Helical" evidence="2">
    <location>
        <begin position="89"/>
        <end position="107"/>
    </location>
</feature>
<dbReference type="Proteomes" id="UP001569904">
    <property type="component" value="Unassembled WGS sequence"/>
</dbReference>
<keyword evidence="4" id="KW-0808">Transferase</keyword>
<evidence type="ECO:0000259" key="3">
    <source>
        <dbReference type="Pfam" id="PF01757"/>
    </source>
</evidence>
<feature type="domain" description="Acyltransferase 3" evidence="3">
    <location>
        <begin position="55"/>
        <end position="363"/>
    </location>
</feature>
<dbReference type="PANTHER" id="PTHR37312:SF1">
    <property type="entry name" value="MEMBRANE-BOUND ACYLTRANSFERASE YKRP-RELATED"/>
    <property type="match status" value="1"/>
</dbReference>
<evidence type="ECO:0000256" key="1">
    <source>
        <dbReference type="SAM" id="MobiDB-lite"/>
    </source>
</evidence>
<keyword evidence="2" id="KW-0812">Transmembrane</keyword>
<feature type="compositionally biased region" description="Pro residues" evidence="1">
    <location>
        <begin position="1"/>
        <end position="11"/>
    </location>
</feature>
<proteinExistence type="predicted"/>
<evidence type="ECO:0000313" key="5">
    <source>
        <dbReference type="Proteomes" id="UP001569904"/>
    </source>
</evidence>
<feature type="region of interest" description="Disordered" evidence="1">
    <location>
        <begin position="1"/>
        <end position="50"/>
    </location>
</feature>
<protein>
    <submittedName>
        <fullName evidence="4">Acyltransferase family protein</fullName>
    </submittedName>
</protein>
<dbReference type="RefSeq" id="WP_371945992.1">
    <property type="nucleotide sequence ID" value="NZ_JAXCEH010000038.1"/>
</dbReference>
<keyword evidence="2" id="KW-0472">Membrane</keyword>
<dbReference type="PANTHER" id="PTHR37312">
    <property type="entry name" value="MEMBRANE-BOUND ACYLTRANSFERASE YKRP-RELATED"/>
    <property type="match status" value="1"/>
</dbReference>
<feature type="transmembrane region" description="Helical" evidence="2">
    <location>
        <begin position="340"/>
        <end position="362"/>
    </location>
</feature>
<evidence type="ECO:0000313" key="4">
    <source>
        <dbReference type="EMBL" id="MFA1558974.1"/>
    </source>
</evidence>
<feature type="compositionally biased region" description="Basic and acidic residues" evidence="1">
    <location>
        <begin position="35"/>
        <end position="50"/>
    </location>
</feature>
<organism evidence="4 5">
    <name type="scientific">Actinomadura chokoriensis</name>
    <dbReference type="NCBI Taxonomy" id="454156"/>
    <lineage>
        <taxon>Bacteria</taxon>
        <taxon>Bacillati</taxon>
        <taxon>Actinomycetota</taxon>
        <taxon>Actinomycetes</taxon>
        <taxon>Streptosporangiales</taxon>
        <taxon>Thermomonosporaceae</taxon>
        <taxon>Actinomadura</taxon>
    </lineage>
</organism>
<dbReference type="InterPro" id="IPR052734">
    <property type="entry name" value="Nod_factor_acetyltransferase"/>
</dbReference>
<feature type="transmembrane region" description="Helical" evidence="2">
    <location>
        <begin position="308"/>
        <end position="328"/>
    </location>
</feature>
<feature type="transmembrane region" description="Helical" evidence="2">
    <location>
        <begin position="282"/>
        <end position="301"/>
    </location>
</feature>
<name>A0ABV4R7S3_9ACTN</name>
<dbReference type="InterPro" id="IPR002656">
    <property type="entry name" value="Acyl_transf_3_dom"/>
</dbReference>
<keyword evidence="4" id="KW-0012">Acyltransferase</keyword>
<dbReference type="Pfam" id="PF01757">
    <property type="entry name" value="Acyl_transf_3"/>
    <property type="match status" value="1"/>
</dbReference>
<feature type="transmembrane region" description="Helical" evidence="2">
    <location>
        <begin position="157"/>
        <end position="175"/>
    </location>
</feature>
<feature type="compositionally biased region" description="Low complexity" evidence="1">
    <location>
        <begin position="12"/>
        <end position="33"/>
    </location>
</feature>
<feature type="transmembrane region" description="Helical" evidence="2">
    <location>
        <begin position="232"/>
        <end position="251"/>
    </location>
</feature>
<dbReference type="EMBL" id="JAXCEH010000038">
    <property type="protein sequence ID" value="MFA1558974.1"/>
    <property type="molecule type" value="Genomic_DNA"/>
</dbReference>
<accession>A0ABV4R7S3</accession>
<comment type="caution">
    <text evidence="4">The sequence shown here is derived from an EMBL/GenBank/DDBJ whole genome shotgun (WGS) entry which is preliminary data.</text>
</comment>
<gene>
    <name evidence="4" type="ORF">SM436_35230</name>
</gene>
<feature type="transmembrane region" description="Helical" evidence="2">
    <location>
        <begin position="119"/>
        <end position="137"/>
    </location>
</feature>